<protein>
    <submittedName>
        <fullName evidence="1">Uncharacterized protein</fullName>
    </submittedName>
</protein>
<accession>A0AA37W6E7</accession>
<evidence type="ECO:0000313" key="1">
    <source>
        <dbReference type="EMBL" id="GLQ31555.1"/>
    </source>
</evidence>
<gene>
    <name evidence="1" type="ORF">GCM10007876_20340</name>
</gene>
<sequence>MSFAFILTFIIIMCDYKNVRQVVTIPHSRREKTLLLNIHLIKVLKMTPFGA</sequence>
<organism evidence="1 2">
    <name type="scientific">Litoribrevibacter albus</name>
    <dbReference type="NCBI Taxonomy" id="1473156"/>
    <lineage>
        <taxon>Bacteria</taxon>
        <taxon>Pseudomonadati</taxon>
        <taxon>Pseudomonadota</taxon>
        <taxon>Gammaproteobacteria</taxon>
        <taxon>Oceanospirillales</taxon>
        <taxon>Oceanospirillaceae</taxon>
        <taxon>Litoribrevibacter</taxon>
    </lineage>
</organism>
<keyword evidence="2" id="KW-1185">Reference proteome</keyword>
<reference evidence="1" key="2">
    <citation type="submission" date="2023-01" db="EMBL/GenBank/DDBJ databases">
        <title>Draft genome sequence of Litoribrevibacter albus strain NBRC 110071.</title>
        <authorList>
            <person name="Sun Q."/>
            <person name="Mori K."/>
        </authorList>
    </citation>
    <scope>NUCLEOTIDE SEQUENCE</scope>
    <source>
        <strain evidence="1">NBRC 110071</strain>
    </source>
</reference>
<reference evidence="1" key="1">
    <citation type="journal article" date="2014" name="Int. J. Syst. Evol. Microbiol.">
        <title>Complete genome sequence of Corynebacterium casei LMG S-19264T (=DSM 44701T), isolated from a smear-ripened cheese.</title>
        <authorList>
            <consortium name="US DOE Joint Genome Institute (JGI-PGF)"/>
            <person name="Walter F."/>
            <person name="Albersmeier A."/>
            <person name="Kalinowski J."/>
            <person name="Ruckert C."/>
        </authorList>
    </citation>
    <scope>NUCLEOTIDE SEQUENCE</scope>
    <source>
        <strain evidence="1">NBRC 110071</strain>
    </source>
</reference>
<dbReference type="AlphaFoldDB" id="A0AA37W6E7"/>
<comment type="caution">
    <text evidence="1">The sequence shown here is derived from an EMBL/GenBank/DDBJ whole genome shotgun (WGS) entry which is preliminary data.</text>
</comment>
<dbReference type="Proteomes" id="UP001161389">
    <property type="component" value="Unassembled WGS sequence"/>
</dbReference>
<dbReference type="EMBL" id="BSNM01000014">
    <property type="protein sequence ID" value="GLQ31555.1"/>
    <property type="molecule type" value="Genomic_DNA"/>
</dbReference>
<proteinExistence type="predicted"/>
<evidence type="ECO:0000313" key="2">
    <source>
        <dbReference type="Proteomes" id="UP001161389"/>
    </source>
</evidence>
<name>A0AA37W6E7_9GAMM</name>